<organism evidence="1 2">
    <name type="scientific">Leptospira inadai serovar Lyme</name>
    <dbReference type="NCBI Taxonomy" id="293084"/>
    <lineage>
        <taxon>Bacteria</taxon>
        <taxon>Pseudomonadati</taxon>
        <taxon>Spirochaetota</taxon>
        <taxon>Spirochaetia</taxon>
        <taxon>Leptospirales</taxon>
        <taxon>Leptospiraceae</taxon>
        <taxon>Leptospira</taxon>
    </lineage>
</organism>
<keyword evidence="2" id="KW-1185">Reference proteome</keyword>
<dbReference type="EMBL" id="MCRM02000006">
    <property type="protein sequence ID" value="PNV75586.1"/>
    <property type="molecule type" value="Genomic_DNA"/>
</dbReference>
<protein>
    <submittedName>
        <fullName evidence="1">Uncharacterized protein</fullName>
    </submittedName>
</protein>
<reference evidence="1" key="1">
    <citation type="submission" date="2018-01" db="EMBL/GenBank/DDBJ databases">
        <title>Genomic characterization of Leptospira inadai serogroup Lyme isolated from captured rat in Brazil and comparative analysis with human reference strain.</title>
        <authorList>
            <person name="Moreno L.Z."/>
            <person name="Loureiro A.P."/>
            <person name="Miraglia F."/>
            <person name="Kremer F.S."/>
            <person name="Eslabao M.R."/>
            <person name="Dellagostin O.A."/>
            <person name="Lilenbaum W."/>
            <person name="Moreno A.M."/>
        </authorList>
    </citation>
    <scope>NUCLEOTIDE SEQUENCE [LARGE SCALE GENOMIC DNA]</scope>
    <source>
        <strain evidence="1">M34/99</strain>
    </source>
</reference>
<evidence type="ECO:0000313" key="2">
    <source>
        <dbReference type="Proteomes" id="UP000094669"/>
    </source>
</evidence>
<dbReference type="Proteomes" id="UP000094669">
    <property type="component" value="Unassembled WGS sequence"/>
</dbReference>
<comment type="caution">
    <text evidence="1">The sequence shown here is derived from an EMBL/GenBank/DDBJ whole genome shotgun (WGS) entry which is preliminary data.</text>
</comment>
<accession>A0ABX4YK61</accession>
<proteinExistence type="predicted"/>
<dbReference type="RefSeq" id="WP_039934667.1">
    <property type="nucleotide sequence ID" value="NZ_MCRM02000006.1"/>
</dbReference>
<evidence type="ECO:0000313" key="1">
    <source>
        <dbReference type="EMBL" id="PNV75586.1"/>
    </source>
</evidence>
<sequence length="182" mass="20628">MSQRTFGDFSSSQPIPSLINAALKSGNILKESKKLGNQYSGESRNQFSYVIGNPIPSFQFLDKDNPIKVSYLGLEITFKPSKYVKNADELSKLKNVLGSEVIKKKLIQEPIISEDVVRELFKESNWDYYFNYSKSILSSIDPSKLEKSSDGYVRVPGIRALENYGINILNEALERVYTVIKQ</sequence>
<gene>
    <name evidence="1" type="ORF">BES34_008115</name>
</gene>
<name>A0ABX4YK61_9LEPT</name>